<keyword evidence="6" id="KW-0862">Zinc</keyword>
<dbReference type="Gene3D" id="2.20.25.10">
    <property type="match status" value="2"/>
</dbReference>
<protein>
    <recommendedName>
        <fullName evidence="3">DNA-directed RNA polymerase II subunit RPB9</fullName>
    </recommendedName>
    <alternativeName>
        <fullName evidence="8">DNA-directed RNA polymerase II subunit 9</fullName>
    </alternativeName>
</protein>
<keyword evidence="13" id="KW-1185">Reference proteome</keyword>
<keyword evidence="7" id="KW-0539">Nucleus</keyword>
<evidence type="ECO:0000256" key="6">
    <source>
        <dbReference type="ARBA" id="ARBA00022833"/>
    </source>
</evidence>
<dbReference type="GO" id="GO:0003899">
    <property type="term" value="F:DNA-directed RNA polymerase activity"/>
    <property type="evidence" value="ECO:0007669"/>
    <property type="project" value="InterPro"/>
</dbReference>
<dbReference type="AlphaFoldDB" id="A0A9N9AJS9"/>
<evidence type="ECO:0000256" key="7">
    <source>
        <dbReference type="ARBA" id="ARBA00023242"/>
    </source>
</evidence>
<dbReference type="InterPro" id="IPR001222">
    <property type="entry name" value="Znf_TFIIS"/>
</dbReference>
<evidence type="ECO:0000259" key="11">
    <source>
        <dbReference type="PROSITE" id="PS51133"/>
    </source>
</evidence>
<dbReference type="GO" id="GO:0001193">
    <property type="term" value="P:maintenance of transcriptional fidelity during transcription elongation by RNA polymerase II"/>
    <property type="evidence" value="ECO:0007669"/>
    <property type="project" value="TreeGrafter"/>
</dbReference>
<dbReference type="GO" id="GO:0006283">
    <property type="term" value="P:transcription-coupled nucleotide-excision repair"/>
    <property type="evidence" value="ECO:0007669"/>
    <property type="project" value="TreeGrafter"/>
</dbReference>
<evidence type="ECO:0000256" key="5">
    <source>
        <dbReference type="ARBA" id="ARBA00022771"/>
    </source>
</evidence>
<evidence type="ECO:0000256" key="8">
    <source>
        <dbReference type="ARBA" id="ARBA00042129"/>
    </source>
</evidence>
<comment type="subunit">
    <text evidence="2">Component of the RNA polymerase II (Pol II) complex consisting of 12 subunits.</text>
</comment>
<keyword evidence="10" id="KW-0240">DNA-directed RNA polymerase</keyword>
<dbReference type="GO" id="GO:0006367">
    <property type="term" value="P:transcription initiation at RNA polymerase II promoter"/>
    <property type="evidence" value="ECO:0007669"/>
    <property type="project" value="TreeGrafter"/>
</dbReference>
<evidence type="ECO:0000256" key="4">
    <source>
        <dbReference type="ARBA" id="ARBA00022723"/>
    </source>
</evidence>
<dbReference type="Pfam" id="PF02150">
    <property type="entry name" value="Zn_ribbon_RPB9"/>
    <property type="match status" value="1"/>
</dbReference>
<accession>A0A9N9AJS9</accession>
<dbReference type="GO" id="GO:0008270">
    <property type="term" value="F:zinc ion binding"/>
    <property type="evidence" value="ECO:0007669"/>
    <property type="project" value="UniProtKB-KW"/>
</dbReference>
<comment type="caution">
    <text evidence="12">The sequence shown here is derived from an EMBL/GenBank/DDBJ whole genome shotgun (WGS) entry which is preliminary data.</text>
</comment>
<dbReference type="OrthoDB" id="282270at2759"/>
<keyword evidence="5 9" id="KW-0863">Zinc-finger</keyword>
<name>A0A9N9AJS9_9GLOM</name>
<proteinExistence type="inferred from homology"/>
<dbReference type="Proteomes" id="UP000789831">
    <property type="component" value="Unassembled WGS sequence"/>
</dbReference>
<keyword evidence="4 10" id="KW-0479">Metal-binding</keyword>
<organism evidence="12 13">
    <name type="scientific">Ambispora gerdemannii</name>
    <dbReference type="NCBI Taxonomy" id="144530"/>
    <lineage>
        <taxon>Eukaryota</taxon>
        <taxon>Fungi</taxon>
        <taxon>Fungi incertae sedis</taxon>
        <taxon>Mucoromycota</taxon>
        <taxon>Glomeromycotina</taxon>
        <taxon>Glomeromycetes</taxon>
        <taxon>Archaeosporales</taxon>
        <taxon>Ambisporaceae</taxon>
        <taxon>Ambispora</taxon>
    </lineage>
</organism>
<comment type="similarity">
    <text evidence="10">Belongs to the archaeal rpoM/eukaryotic RPA12/RPB9/RPC11 RNA polymerase family.</text>
</comment>
<keyword evidence="10" id="KW-0804">Transcription</keyword>
<gene>
    <name evidence="12" type="ORF">AGERDE_LOCUS5810</name>
</gene>
<dbReference type="EMBL" id="CAJVPL010000836">
    <property type="protein sequence ID" value="CAG8533104.1"/>
    <property type="molecule type" value="Genomic_DNA"/>
</dbReference>
<evidence type="ECO:0000256" key="9">
    <source>
        <dbReference type="PROSITE-ProRule" id="PRU00472"/>
    </source>
</evidence>
<dbReference type="SUPFAM" id="SSF57783">
    <property type="entry name" value="Zinc beta-ribbon"/>
    <property type="match status" value="2"/>
</dbReference>
<reference evidence="12" key="1">
    <citation type="submission" date="2021-06" db="EMBL/GenBank/DDBJ databases">
        <authorList>
            <person name="Kallberg Y."/>
            <person name="Tangrot J."/>
            <person name="Rosling A."/>
        </authorList>
    </citation>
    <scope>NUCLEOTIDE SEQUENCE</scope>
    <source>
        <strain evidence="12">MT106</strain>
    </source>
</reference>
<evidence type="ECO:0000313" key="12">
    <source>
        <dbReference type="EMBL" id="CAG8533104.1"/>
    </source>
</evidence>
<evidence type="ECO:0000313" key="13">
    <source>
        <dbReference type="Proteomes" id="UP000789831"/>
    </source>
</evidence>
<dbReference type="PANTHER" id="PTHR11239:SF1">
    <property type="entry name" value="DNA-DIRECTED RNA POLYMERASE II SUBUNIT RPB9"/>
    <property type="match status" value="1"/>
</dbReference>
<dbReference type="Pfam" id="PF01096">
    <property type="entry name" value="Zn_ribbon_TFIIS"/>
    <property type="match status" value="1"/>
</dbReference>
<dbReference type="PANTHER" id="PTHR11239">
    <property type="entry name" value="DNA-DIRECTED RNA POLYMERASE"/>
    <property type="match status" value="1"/>
</dbReference>
<dbReference type="CDD" id="cd10508">
    <property type="entry name" value="Zn-ribbon_RPB9"/>
    <property type="match status" value="1"/>
</dbReference>
<comment type="subcellular location">
    <subcellularLocation>
        <location evidence="1">Nucleus</location>
        <location evidence="1">Nucleolus</location>
    </subcellularLocation>
</comment>
<dbReference type="InterPro" id="IPR001529">
    <property type="entry name" value="Zn_ribbon_RPB9"/>
</dbReference>
<evidence type="ECO:0000256" key="10">
    <source>
        <dbReference type="RuleBase" id="RU003474"/>
    </source>
</evidence>
<evidence type="ECO:0000256" key="3">
    <source>
        <dbReference type="ARBA" id="ARBA00015926"/>
    </source>
</evidence>
<dbReference type="InterPro" id="IPR034012">
    <property type="entry name" value="Zn_ribbon_RPB9_C"/>
</dbReference>
<dbReference type="GO" id="GO:0005730">
    <property type="term" value="C:nucleolus"/>
    <property type="evidence" value="ECO:0007669"/>
    <property type="project" value="UniProtKB-SubCell"/>
</dbReference>
<feature type="domain" description="TFIIS-type" evidence="11">
    <location>
        <begin position="59"/>
        <end position="101"/>
    </location>
</feature>
<dbReference type="PROSITE" id="PS51133">
    <property type="entry name" value="ZF_TFIIS_2"/>
    <property type="match status" value="1"/>
</dbReference>
<evidence type="ECO:0000256" key="1">
    <source>
        <dbReference type="ARBA" id="ARBA00004604"/>
    </source>
</evidence>
<dbReference type="InterPro" id="IPR012164">
    <property type="entry name" value="Rpa12/Rpb9/Rpc10/TFS"/>
</dbReference>
<evidence type="ECO:0000256" key="2">
    <source>
        <dbReference type="ARBA" id="ARBA00011730"/>
    </source>
</evidence>
<dbReference type="SMART" id="SM00440">
    <property type="entry name" value="ZnF_C2C2"/>
    <property type="match status" value="1"/>
</dbReference>
<dbReference type="GO" id="GO:0003676">
    <property type="term" value="F:nucleic acid binding"/>
    <property type="evidence" value="ECO:0007669"/>
    <property type="project" value="InterPro"/>
</dbReference>
<dbReference type="GO" id="GO:0005665">
    <property type="term" value="C:RNA polymerase II, core complex"/>
    <property type="evidence" value="ECO:0007669"/>
    <property type="project" value="TreeGrafter"/>
</dbReference>
<dbReference type="SMART" id="SM00661">
    <property type="entry name" value="RPOL9"/>
    <property type="match status" value="1"/>
</dbReference>
<sequence length="175" mass="20427">MLYPKEDKEIRLLTYACRNCEYQEPSENQCVYRNDVENIIEQTTSEIKDLAADPTFPRTKKQCPKCGHDEAVFFQSPSRRLDTKMTLFYACADKRCGYRWTYRWTWVENQGEAELVGIPPLRPDLDDDDLQLLDDQLQQIEGEEDLDDEWKQQLLLHDSVNGGVDIGDIGDIEEE</sequence>